<dbReference type="WBParaSite" id="Gr19_v10_g15247.t1">
    <property type="protein sequence ID" value="Gr19_v10_g15247.t1"/>
    <property type="gene ID" value="Gr19_v10_g15247"/>
</dbReference>
<accession>A0A914H8R0</accession>
<evidence type="ECO:0000313" key="1">
    <source>
        <dbReference type="Proteomes" id="UP000887572"/>
    </source>
</evidence>
<keyword evidence="1" id="KW-1185">Reference proteome</keyword>
<dbReference type="Proteomes" id="UP000887572">
    <property type="component" value="Unplaced"/>
</dbReference>
<name>A0A914H8R0_GLORO</name>
<proteinExistence type="predicted"/>
<dbReference type="AlphaFoldDB" id="A0A914H8R0"/>
<protein>
    <submittedName>
        <fullName evidence="2">Uncharacterized protein</fullName>
    </submittedName>
</protein>
<evidence type="ECO:0000313" key="2">
    <source>
        <dbReference type="WBParaSite" id="Gr19_v10_g15247.t1"/>
    </source>
</evidence>
<sequence length="110" mass="12888">MCNIASIYAKQQSSGTHIGDKLRTVDFSPKFEHHHKHHKHRLRRAVIRICVDFNRQPIPCKWETEAQLRRKFLACHMSIITMPFCHRTVPKIAAAAPPHKRATRRGRYVL</sequence>
<organism evidence="1 2">
    <name type="scientific">Globodera rostochiensis</name>
    <name type="common">Golden nematode worm</name>
    <name type="synonym">Heterodera rostochiensis</name>
    <dbReference type="NCBI Taxonomy" id="31243"/>
    <lineage>
        <taxon>Eukaryota</taxon>
        <taxon>Metazoa</taxon>
        <taxon>Ecdysozoa</taxon>
        <taxon>Nematoda</taxon>
        <taxon>Chromadorea</taxon>
        <taxon>Rhabditida</taxon>
        <taxon>Tylenchina</taxon>
        <taxon>Tylenchomorpha</taxon>
        <taxon>Tylenchoidea</taxon>
        <taxon>Heteroderidae</taxon>
        <taxon>Heteroderinae</taxon>
        <taxon>Globodera</taxon>
    </lineage>
</organism>
<reference evidence="2" key="1">
    <citation type="submission" date="2022-11" db="UniProtKB">
        <authorList>
            <consortium name="WormBaseParasite"/>
        </authorList>
    </citation>
    <scope>IDENTIFICATION</scope>
</reference>